<keyword evidence="3" id="KW-0808">Transferase</keyword>
<evidence type="ECO:0000256" key="4">
    <source>
        <dbReference type="ARBA" id="ARBA00022691"/>
    </source>
</evidence>
<dbReference type="GO" id="GO:0008168">
    <property type="term" value="F:methyltransferase activity"/>
    <property type="evidence" value="ECO:0007669"/>
    <property type="project" value="UniProtKB-KW"/>
</dbReference>
<evidence type="ECO:0000256" key="5">
    <source>
        <dbReference type="SAM" id="MobiDB-lite"/>
    </source>
</evidence>
<dbReference type="InterPro" id="IPR003826">
    <property type="entry name" value="AdoMetDC_fam_prok"/>
</dbReference>
<dbReference type="PANTHER" id="PTHR11558:SF11">
    <property type="entry name" value="SPERMIDINE SYNTHASE"/>
    <property type="match status" value="1"/>
</dbReference>
<keyword evidence="8" id="KW-1185">Reference proteome</keyword>
<feature type="region of interest" description="Disordered" evidence="5">
    <location>
        <begin position="1"/>
        <end position="76"/>
    </location>
</feature>
<dbReference type="Pfam" id="PF00856">
    <property type="entry name" value="SET"/>
    <property type="match status" value="1"/>
</dbReference>
<feature type="compositionally biased region" description="Low complexity" evidence="5">
    <location>
        <begin position="49"/>
        <end position="71"/>
    </location>
</feature>
<feature type="domain" description="Post-SET" evidence="6">
    <location>
        <begin position="684"/>
        <end position="700"/>
    </location>
</feature>
<dbReference type="InterPro" id="IPR046341">
    <property type="entry name" value="SET_dom_sf"/>
</dbReference>
<dbReference type="SUPFAM" id="SSF53335">
    <property type="entry name" value="S-adenosyl-L-methionine-dependent methyltransferases"/>
    <property type="match status" value="1"/>
</dbReference>
<dbReference type="AlphaFoldDB" id="A0AAD5TGB1"/>
<dbReference type="InterPro" id="IPR001214">
    <property type="entry name" value="SET_dom"/>
</dbReference>
<evidence type="ECO:0000256" key="3">
    <source>
        <dbReference type="ARBA" id="ARBA00022679"/>
    </source>
</evidence>
<dbReference type="Gene3D" id="3.40.50.150">
    <property type="entry name" value="Vaccinia Virus protein VP39"/>
    <property type="match status" value="1"/>
</dbReference>
<keyword evidence="2" id="KW-0489">Methyltransferase</keyword>
<dbReference type="PROSITE" id="PS50868">
    <property type="entry name" value="POST_SET"/>
    <property type="match status" value="1"/>
</dbReference>
<dbReference type="SUPFAM" id="SSF82199">
    <property type="entry name" value="SET domain"/>
    <property type="match status" value="1"/>
</dbReference>
<reference evidence="7" key="1">
    <citation type="submission" date="2020-05" db="EMBL/GenBank/DDBJ databases">
        <title>Phylogenomic resolution of chytrid fungi.</title>
        <authorList>
            <person name="Stajich J.E."/>
            <person name="Amses K."/>
            <person name="Simmons R."/>
            <person name="Seto K."/>
            <person name="Myers J."/>
            <person name="Bonds A."/>
            <person name="Quandt C.A."/>
            <person name="Barry K."/>
            <person name="Liu P."/>
            <person name="Grigoriev I."/>
            <person name="Longcore J.E."/>
            <person name="James T.Y."/>
        </authorList>
    </citation>
    <scope>NUCLEOTIDE SEQUENCE</scope>
    <source>
        <strain evidence="7">JEL0379</strain>
    </source>
</reference>
<gene>
    <name evidence="7" type="ORF">HDU87_005857</name>
</gene>
<comment type="caution">
    <text evidence="7">The sequence shown here is derived from an EMBL/GenBank/DDBJ whole genome shotgun (WGS) entry which is preliminary data.</text>
</comment>
<dbReference type="GO" id="GO:0008295">
    <property type="term" value="P:spermidine biosynthetic process"/>
    <property type="evidence" value="ECO:0007669"/>
    <property type="project" value="InterPro"/>
</dbReference>
<evidence type="ECO:0000259" key="6">
    <source>
        <dbReference type="PROSITE" id="PS50868"/>
    </source>
</evidence>
<name>A0AAD5TGB1_9FUNG</name>
<accession>A0AAD5TGB1</accession>
<comment type="cofactor">
    <cofactor evidence="1">
        <name>pyruvate</name>
        <dbReference type="ChEBI" id="CHEBI:15361"/>
    </cofactor>
</comment>
<evidence type="ECO:0000313" key="8">
    <source>
        <dbReference type="Proteomes" id="UP001212152"/>
    </source>
</evidence>
<dbReference type="PANTHER" id="PTHR11558">
    <property type="entry name" value="SPERMIDINE/SPERMINE SYNTHASE"/>
    <property type="match status" value="1"/>
</dbReference>
<dbReference type="Pfam" id="PF02675">
    <property type="entry name" value="AdoMet_dc"/>
    <property type="match status" value="1"/>
</dbReference>
<evidence type="ECO:0000256" key="1">
    <source>
        <dbReference type="ARBA" id="ARBA00001928"/>
    </source>
</evidence>
<organism evidence="7 8">
    <name type="scientific">Geranomyces variabilis</name>
    <dbReference type="NCBI Taxonomy" id="109894"/>
    <lineage>
        <taxon>Eukaryota</taxon>
        <taxon>Fungi</taxon>
        <taxon>Fungi incertae sedis</taxon>
        <taxon>Chytridiomycota</taxon>
        <taxon>Chytridiomycota incertae sedis</taxon>
        <taxon>Chytridiomycetes</taxon>
        <taxon>Spizellomycetales</taxon>
        <taxon>Powellomycetaceae</taxon>
        <taxon>Geranomyces</taxon>
    </lineage>
</organism>
<dbReference type="GO" id="GO:0032259">
    <property type="term" value="P:methylation"/>
    <property type="evidence" value="ECO:0007669"/>
    <property type="project" value="UniProtKB-KW"/>
</dbReference>
<dbReference type="Gene3D" id="2.170.270.10">
    <property type="entry name" value="SET domain"/>
    <property type="match status" value="1"/>
</dbReference>
<proteinExistence type="predicted"/>
<evidence type="ECO:0000256" key="2">
    <source>
        <dbReference type="ARBA" id="ARBA00022603"/>
    </source>
</evidence>
<sequence>MLSPPPPPPTRQRESPQRQPLYDNDKPWAPAAAQPVEQKEQLQEHDALATHPPAAQQPPTTLSKPSLSPASPASPPIAAPLLDPHYAALNSLAIKSHPPKSFWLASHPIHGTCILSTAREAALTCSADEAAHHEALVHPAMLLHPRPRRVLVVGGIVEAAVRESLRHFLVPNVTWAAEEDTAWRETGINHMPKSYRFDDPLGRLRIEHIRGPDYMRIATMKKDLYDVVVIVDDAGLPPPPGVDATKATWTGIVSGASRGRVLETAQAALNPGGILALNCGTDPAALGEDRRHARRFFPRVFYASRYVASAKGVVSYLFATRSDAPPDPASLHPAYIDSRLARTTTGELSSYDGATHVHMFAIPKDVRAALESADREARQRMRFQIVVGATPAAYIHAPFEFPPLPDVPARGEMVVREMYGCTEAALAVDSVEKALRDAIAVSGGGAVLNVDAKSGPQMVNFTGVPESVSSVSVVAMTLGGGSIAVHAWPAYQYALVSIADFYNSTARQDTAEYLFAAFEATKSTGTSNPIGSLDRLHPGPRLTHIAYAAQHPDSTHLTERRTTPRPGIYATAKIPRGYTIFVSPVDPSQLRTRAELPAAGGPAWRVVDAASPARRGAQVEDDVFVVPAVHGRSGGERRWQVAHSCEPSLWVDGYDTVVARRDIEVHEELSLDYGTVYSDPEALHIEPCTCGARTCRGRVTGDDWKLAAVRGQYGLARFLPHIQKKILGERTGGRSGRGKSALAEL</sequence>
<feature type="compositionally biased region" description="Basic and acidic residues" evidence="5">
    <location>
        <begin position="37"/>
        <end position="48"/>
    </location>
</feature>
<feature type="compositionally biased region" description="Pro residues" evidence="5">
    <location>
        <begin position="1"/>
        <end position="10"/>
    </location>
</feature>
<dbReference type="EMBL" id="JADGJQ010000049">
    <property type="protein sequence ID" value="KAJ3175714.1"/>
    <property type="molecule type" value="Genomic_DNA"/>
</dbReference>
<protein>
    <recommendedName>
        <fullName evidence="6">Post-SET domain-containing protein</fullName>
    </recommendedName>
</protein>
<dbReference type="Proteomes" id="UP001212152">
    <property type="component" value="Unassembled WGS sequence"/>
</dbReference>
<evidence type="ECO:0000313" key="7">
    <source>
        <dbReference type="EMBL" id="KAJ3175714.1"/>
    </source>
</evidence>
<dbReference type="InterPro" id="IPR001045">
    <property type="entry name" value="Spermi_synthase"/>
</dbReference>
<dbReference type="GO" id="GO:0004014">
    <property type="term" value="F:adenosylmethionine decarboxylase activity"/>
    <property type="evidence" value="ECO:0007669"/>
    <property type="project" value="InterPro"/>
</dbReference>
<dbReference type="InterPro" id="IPR029063">
    <property type="entry name" value="SAM-dependent_MTases_sf"/>
</dbReference>
<keyword evidence="4" id="KW-0949">S-adenosyl-L-methionine</keyword>
<dbReference type="InterPro" id="IPR003616">
    <property type="entry name" value="Post-SET_dom"/>
</dbReference>